<reference evidence="1 2" key="1">
    <citation type="submission" date="2016-03" db="EMBL/GenBank/DDBJ databases">
        <title>Genome sequence of Providencia stuartii strain, isolated from the salivary glands of larval Lucilia sericata.</title>
        <authorList>
            <person name="Yuan Y."/>
            <person name="Zhang Y."/>
            <person name="Fu S."/>
            <person name="Crippen T.L."/>
            <person name="Visi D."/>
            <person name="Benbow M.E."/>
            <person name="Allen M."/>
            <person name="Tomberlin J.K."/>
            <person name="Sze S.-H."/>
            <person name="Tarone A.M."/>
        </authorList>
    </citation>
    <scope>NUCLEOTIDE SEQUENCE [LARGE SCALE GENOMIC DNA]</scope>
    <source>
        <strain evidence="1 2">Crippen</strain>
    </source>
</reference>
<accession>A0A1S1HQ66</accession>
<protein>
    <submittedName>
        <fullName evidence="1">Uncharacterized protein</fullName>
    </submittedName>
</protein>
<evidence type="ECO:0000313" key="2">
    <source>
        <dbReference type="Proteomes" id="UP000179588"/>
    </source>
</evidence>
<dbReference type="EMBL" id="LVIE01000113">
    <property type="protein sequence ID" value="OHT24539.1"/>
    <property type="molecule type" value="Genomic_DNA"/>
</dbReference>
<name>A0A1S1HQ66_PROST</name>
<keyword evidence="2" id="KW-1185">Reference proteome</keyword>
<evidence type="ECO:0000313" key="1">
    <source>
        <dbReference type="EMBL" id="OHT24539.1"/>
    </source>
</evidence>
<dbReference type="AlphaFoldDB" id="A0A1S1HQ66"/>
<organism evidence="1 2">
    <name type="scientific">Providencia stuartii</name>
    <dbReference type="NCBI Taxonomy" id="588"/>
    <lineage>
        <taxon>Bacteria</taxon>
        <taxon>Pseudomonadati</taxon>
        <taxon>Pseudomonadota</taxon>
        <taxon>Gammaproteobacteria</taxon>
        <taxon>Enterobacterales</taxon>
        <taxon>Morganellaceae</taxon>
        <taxon>Providencia</taxon>
    </lineage>
</organism>
<sequence length="63" mass="6842">MLATRKNIIYLSGLSSGPVKMNELKKQKKPIPAIGVSVIFLVRAFCTSNSEIAIVIVKKVANI</sequence>
<proteinExistence type="predicted"/>
<gene>
    <name evidence="1" type="ORF">A3Q29_17290</name>
</gene>
<comment type="caution">
    <text evidence="1">The sequence shown here is derived from an EMBL/GenBank/DDBJ whole genome shotgun (WGS) entry which is preliminary data.</text>
</comment>
<dbReference type="Proteomes" id="UP000179588">
    <property type="component" value="Unassembled WGS sequence"/>
</dbReference>